<evidence type="ECO:0000313" key="9">
    <source>
        <dbReference type="Proteomes" id="UP000801492"/>
    </source>
</evidence>
<evidence type="ECO:0000256" key="1">
    <source>
        <dbReference type="ARBA" id="ARBA00007381"/>
    </source>
</evidence>
<dbReference type="Gene3D" id="3.30.420.40">
    <property type="match status" value="2"/>
</dbReference>
<dbReference type="InterPro" id="IPR029058">
    <property type="entry name" value="AB_hydrolase_fold"/>
</dbReference>
<sequence>MASNRLTERCCFKLGVAAAIILLLFLMVFLIMFVSVPILIKRSLELQRSLIFPINYQIPPDPEFDNFKKYNIKGGRNLYVMINKEDNITLGVWHLLPHALVDNSILHDNFNYSISLALSQYPVVIHFHNNRANRAKPLNTYNVLRSFFHVIAFDYRGYGDSTETDPSEDTVVQDSVQLYKWLRNQTEARIYLWGHALGAALSSHTAAKLFEENIVPMGLVLEAPFTSMRDQIQQTSFYKFFAWLPWYESAMLNPLEKNGFIFNTSNYIKTVNCPIMIIHAEDDSVTPYQFAEKLFNIATEERTENQGNVTFHLLPEHLQCGHFNIRKAPRLLEYISFEFTRKLKMVKAPAIGIDLGTTYSCVGVWQHGRVKIIANDQGNRTTPSYVAFTDTERLIGDAAKNQVAMNPDNTIFDAKRLIGRKFDDLKIQDDMKHWPFKVVNDCGKPKIQVQYKGENKMFSPEEISSMVLTKMKETAEAHLGAPIQDAVVTVPAYFNDSQRQATKDAGVIAGLNVLRIINEPTAAALAYGLDKNLKGERNVLIFDVGGGTFDVSILTIDEGSLFEVKATAGDTHLGGEDFDNRMVNHFVEEFKRKFKKDIRGNSRALRRLRTAAEKAKRTLSSGKEASVEIDALYDGIDFYTKISRARFEELCYDLFRGTLEPVQKALADAKMDKGQIHDVVLVGGSTRISKIQSLLQDYFCGKPLNLSINPDEAVAYGAAVQAAILSGDTSEKIQDVLLVDVAPLSLGIETVGGVMTKIIERNARIPCKQTQTFSTCEHNQPAVAIQVFEGESAMTKDNNLLGTFDLTGIPLLPQGVPKIDVTFKMDANGILNVSAKDTSSGKEKNITIKNDKGRLSQKDIDQMVADAEKYKGEDERQRQCIAARNQLEAYIFNVKQSLPDVGDKLSAEDKNTVEKACDECLRWLDSNMLAEKEEYEYLQKELTSICSPIMAKLYVSNNGGGAGYPGQGMPGGYGQQGGDFNSGQGPTIEEID</sequence>
<dbReference type="EMBL" id="VTPC01090407">
    <property type="protein sequence ID" value="KAF2883471.1"/>
    <property type="molecule type" value="Genomic_DNA"/>
</dbReference>
<dbReference type="GO" id="GO:0005524">
    <property type="term" value="F:ATP binding"/>
    <property type="evidence" value="ECO:0007669"/>
    <property type="project" value="UniProtKB-KW"/>
</dbReference>
<dbReference type="Gene3D" id="2.60.34.10">
    <property type="entry name" value="Substrate Binding Domain Of DNAk, Chain A, domain 1"/>
    <property type="match status" value="1"/>
</dbReference>
<dbReference type="NCBIfam" id="NF001413">
    <property type="entry name" value="PRK00290.1"/>
    <property type="match status" value="1"/>
</dbReference>
<dbReference type="InterPro" id="IPR029047">
    <property type="entry name" value="HSP70_peptide-bd_sf"/>
</dbReference>
<dbReference type="InterPro" id="IPR018181">
    <property type="entry name" value="Heat_shock_70_CS"/>
</dbReference>
<dbReference type="InterPro" id="IPR043129">
    <property type="entry name" value="ATPase_NBD"/>
</dbReference>
<protein>
    <recommendedName>
        <fullName evidence="7">Serine aminopeptidase S33 domain-containing protein</fullName>
    </recommendedName>
</protein>
<reference evidence="8" key="1">
    <citation type="submission" date="2019-08" db="EMBL/GenBank/DDBJ databases">
        <title>The genome of the North American firefly Photinus pyralis.</title>
        <authorList>
            <consortium name="Photinus pyralis genome working group"/>
            <person name="Fallon T.R."/>
            <person name="Sander Lower S.E."/>
            <person name="Weng J.-K."/>
        </authorList>
    </citation>
    <scope>NUCLEOTIDE SEQUENCE</scope>
    <source>
        <strain evidence="8">TRF0915ILg1</strain>
        <tissue evidence="8">Whole body</tissue>
    </source>
</reference>
<dbReference type="Gene3D" id="3.90.640.10">
    <property type="entry name" value="Actin, Chain A, domain 4"/>
    <property type="match status" value="1"/>
</dbReference>
<dbReference type="SUPFAM" id="SSF53067">
    <property type="entry name" value="Actin-like ATPase domain"/>
    <property type="match status" value="2"/>
</dbReference>
<dbReference type="SUPFAM" id="SSF53474">
    <property type="entry name" value="alpha/beta-Hydrolases"/>
    <property type="match status" value="1"/>
</dbReference>
<dbReference type="GO" id="GO:0140662">
    <property type="term" value="F:ATP-dependent protein folding chaperone"/>
    <property type="evidence" value="ECO:0007669"/>
    <property type="project" value="InterPro"/>
</dbReference>
<evidence type="ECO:0000313" key="8">
    <source>
        <dbReference type="EMBL" id="KAF2883471.1"/>
    </source>
</evidence>
<dbReference type="FunFam" id="3.30.30.30:FF:000001">
    <property type="entry name" value="heat shock 70 kDa protein-like"/>
    <property type="match status" value="1"/>
</dbReference>
<dbReference type="FunFam" id="3.90.640.10:FF:000134">
    <property type="entry name" value="Heat shock cognate 71 kDa protein"/>
    <property type="match status" value="1"/>
</dbReference>
<dbReference type="InterPro" id="IPR013126">
    <property type="entry name" value="Hsp_70_fam"/>
</dbReference>
<dbReference type="Gene3D" id="1.20.1270.10">
    <property type="match status" value="1"/>
</dbReference>
<dbReference type="SUPFAM" id="SSF100934">
    <property type="entry name" value="Heat shock protein 70kD (HSP70), C-terminal subdomain"/>
    <property type="match status" value="1"/>
</dbReference>
<dbReference type="InterPro" id="IPR022742">
    <property type="entry name" value="Hydrolase_4"/>
</dbReference>
<name>A0A8K0G2D1_IGNLU</name>
<dbReference type="FunFam" id="3.30.420.40:FF:000026">
    <property type="entry name" value="Heat shock protein 70"/>
    <property type="match status" value="1"/>
</dbReference>
<keyword evidence="9" id="KW-1185">Reference proteome</keyword>
<feature type="domain" description="Serine aminopeptidase S33" evidence="7">
    <location>
        <begin position="148"/>
        <end position="244"/>
    </location>
</feature>
<keyword evidence="6" id="KW-0472">Membrane</keyword>
<feature type="compositionally biased region" description="Gly residues" evidence="5">
    <location>
        <begin position="966"/>
        <end position="977"/>
    </location>
</feature>
<keyword evidence="6" id="KW-1133">Transmembrane helix</keyword>
<dbReference type="OrthoDB" id="10249433at2759"/>
<dbReference type="Pfam" id="PF00012">
    <property type="entry name" value="HSP70"/>
    <property type="match status" value="1"/>
</dbReference>
<feature type="transmembrane region" description="Helical" evidence="6">
    <location>
        <begin position="12"/>
        <end position="40"/>
    </location>
</feature>
<gene>
    <name evidence="8" type="ORF">ILUMI_22713</name>
</gene>
<organism evidence="8 9">
    <name type="scientific">Ignelater luminosus</name>
    <name type="common">Cucubano</name>
    <name type="synonym">Pyrophorus luminosus</name>
    <dbReference type="NCBI Taxonomy" id="2038154"/>
    <lineage>
        <taxon>Eukaryota</taxon>
        <taxon>Metazoa</taxon>
        <taxon>Ecdysozoa</taxon>
        <taxon>Arthropoda</taxon>
        <taxon>Hexapoda</taxon>
        <taxon>Insecta</taxon>
        <taxon>Pterygota</taxon>
        <taxon>Neoptera</taxon>
        <taxon>Endopterygota</taxon>
        <taxon>Coleoptera</taxon>
        <taxon>Polyphaga</taxon>
        <taxon>Elateriformia</taxon>
        <taxon>Elateroidea</taxon>
        <taxon>Elateridae</taxon>
        <taxon>Agrypninae</taxon>
        <taxon>Pyrophorini</taxon>
        <taxon>Ignelater</taxon>
    </lineage>
</organism>
<dbReference type="FunFam" id="1.20.1270.10:FF:000024">
    <property type="entry name" value="Heat shock protein 70"/>
    <property type="match status" value="1"/>
</dbReference>
<dbReference type="SUPFAM" id="SSF100920">
    <property type="entry name" value="Heat shock protein 70kD (HSP70), peptide-binding domain"/>
    <property type="match status" value="1"/>
</dbReference>
<dbReference type="InterPro" id="IPR029048">
    <property type="entry name" value="HSP70_C_sf"/>
</dbReference>
<dbReference type="PANTHER" id="PTHR19375">
    <property type="entry name" value="HEAT SHOCK PROTEIN 70KDA"/>
    <property type="match status" value="1"/>
</dbReference>
<dbReference type="Gene3D" id="3.30.30.30">
    <property type="match status" value="1"/>
</dbReference>
<evidence type="ECO:0000256" key="4">
    <source>
        <dbReference type="ARBA" id="ARBA00023016"/>
    </source>
</evidence>
<evidence type="ECO:0000256" key="6">
    <source>
        <dbReference type="SAM" id="Phobius"/>
    </source>
</evidence>
<dbReference type="PRINTS" id="PR00301">
    <property type="entry name" value="HEATSHOCK70"/>
</dbReference>
<keyword evidence="6" id="KW-0812">Transmembrane</keyword>
<dbReference type="Gene3D" id="3.40.50.1820">
    <property type="entry name" value="alpha/beta hydrolase"/>
    <property type="match status" value="1"/>
</dbReference>
<feature type="region of interest" description="Disordered" evidence="5">
    <location>
        <begin position="966"/>
        <end position="992"/>
    </location>
</feature>
<dbReference type="PROSITE" id="PS00329">
    <property type="entry name" value="HSP70_2"/>
    <property type="match status" value="1"/>
</dbReference>
<evidence type="ECO:0000256" key="3">
    <source>
        <dbReference type="ARBA" id="ARBA00022840"/>
    </source>
</evidence>
<comment type="caution">
    <text evidence="8">The sequence shown here is derived from an EMBL/GenBank/DDBJ whole genome shotgun (WGS) entry which is preliminary data.</text>
</comment>
<dbReference type="AlphaFoldDB" id="A0A8K0G2D1"/>
<keyword evidence="4" id="KW-0346">Stress response</keyword>
<dbReference type="PROSITE" id="PS00297">
    <property type="entry name" value="HSP70_1"/>
    <property type="match status" value="1"/>
</dbReference>
<dbReference type="FunFam" id="2.60.34.10:FF:000002">
    <property type="entry name" value="Heat shock 70 kDa"/>
    <property type="match status" value="1"/>
</dbReference>
<dbReference type="Pfam" id="PF12146">
    <property type="entry name" value="Hydrolase_4"/>
    <property type="match status" value="1"/>
</dbReference>
<dbReference type="CDD" id="cd10233">
    <property type="entry name" value="ASKHA_NBD_HSP70_HSPA1"/>
    <property type="match status" value="1"/>
</dbReference>
<comment type="similarity">
    <text evidence="1">Belongs to the heat shock protein 70 family.</text>
</comment>
<proteinExistence type="inferred from homology"/>
<evidence type="ECO:0000256" key="2">
    <source>
        <dbReference type="ARBA" id="ARBA00022741"/>
    </source>
</evidence>
<evidence type="ECO:0000256" key="5">
    <source>
        <dbReference type="SAM" id="MobiDB-lite"/>
    </source>
</evidence>
<evidence type="ECO:0000259" key="7">
    <source>
        <dbReference type="Pfam" id="PF12146"/>
    </source>
</evidence>
<keyword evidence="2" id="KW-0547">Nucleotide-binding</keyword>
<dbReference type="GO" id="GO:0006950">
    <property type="term" value="P:response to stress"/>
    <property type="evidence" value="ECO:0007669"/>
    <property type="project" value="UniProtKB-ARBA"/>
</dbReference>
<keyword evidence="3" id="KW-0067">ATP-binding</keyword>
<accession>A0A8K0G2D1</accession>
<dbReference type="Proteomes" id="UP000801492">
    <property type="component" value="Unassembled WGS sequence"/>
</dbReference>